<evidence type="ECO:0000313" key="3">
    <source>
        <dbReference type="EMBL" id="KAK7433587.1"/>
    </source>
</evidence>
<comment type="caution">
    <text evidence="3">The sequence shown here is derived from an EMBL/GenBank/DDBJ whole genome shotgun (WGS) entry which is preliminary data.</text>
</comment>
<keyword evidence="1" id="KW-0175">Coiled coil</keyword>
<name>A0ABR1IIK0_9AGAR</name>
<dbReference type="EMBL" id="JBANRG010000149">
    <property type="protein sequence ID" value="KAK7433587.1"/>
    <property type="molecule type" value="Genomic_DNA"/>
</dbReference>
<evidence type="ECO:0000256" key="1">
    <source>
        <dbReference type="SAM" id="Coils"/>
    </source>
</evidence>
<protein>
    <submittedName>
        <fullName evidence="3">Uncharacterized protein</fullName>
    </submittedName>
</protein>
<evidence type="ECO:0000256" key="2">
    <source>
        <dbReference type="SAM" id="MobiDB-lite"/>
    </source>
</evidence>
<accession>A0ABR1IIK0</accession>
<gene>
    <name evidence="3" type="ORF">VKT23_020691</name>
</gene>
<organism evidence="3 4">
    <name type="scientific">Marasmiellus scandens</name>
    <dbReference type="NCBI Taxonomy" id="2682957"/>
    <lineage>
        <taxon>Eukaryota</taxon>
        <taxon>Fungi</taxon>
        <taxon>Dikarya</taxon>
        <taxon>Basidiomycota</taxon>
        <taxon>Agaricomycotina</taxon>
        <taxon>Agaricomycetes</taxon>
        <taxon>Agaricomycetidae</taxon>
        <taxon>Agaricales</taxon>
        <taxon>Marasmiineae</taxon>
        <taxon>Omphalotaceae</taxon>
        <taxon>Marasmiellus</taxon>
    </lineage>
</organism>
<keyword evidence="4" id="KW-1185">Reference proteome</keyword>
<evidence type="ECO:0000313" key="4">
    <source>
        <dbReference type="Proteomes" id="UP001498398"/>
    </source>
</evidence>
<feature type="compositionally biased region" description="Polar residues" evidence="2">
    <location>
        <begin position="371"/>
        <end position="382"/>
    </location>
</feature>
<feature type="coiled-coil region" evidence="1">
    <location>
        <begin position="429"/>
        <end position="563"/>
    </location>
</feature>
<feature type="coiled-coil region" evidence="1">
    <location>
        <begin position="253"/>
        <end position="290"/>
    </location>
</feature>
<feature type="region of interest" description="Disordered" evidence="2">
    <location>
        <begin position="112"/>
        <end position="133"/>
    </location>
</feature>
<dbReference type="Proteomes" id="UP001498398">
    <property type="component" value="Unassembled WGS sequence"/>
</dbReference>
<proteinExistence type="predicted"/>
<feature type="compositionally biased region" description="Polar residues" evidence="2">
    <location>
        <begin position="1"/>
        <end position="12"/>
    </location>
</feature>
<sequence length="608" mass="68026">MLHSAATDTQDQAAPHDDVDHSMSPPTHPDTTTQDDVVMDPSGAAHEDGTNEGLPIDTLRSHSSTLPSRLFTFVAPAENTETDHQMTLSNTIAKLPIRRRIVRSDVSNMELLQNTRKTEKRKRADGEEEESQKVFVMDPGSNEEFVYQLKMDISNLEQANKSLRDEVMAFKVLDPSLVDDVDISAATPCERKLVAVINSLKNQTEQLLLASDSGLADFEPTTDDERKLLTRINQLEALNNADKMQKEAFMMSLKNAEKARDAASQQIMVLQETNTEIQAQLRNLQTARVRLTHMVSLLKMFKYSQPPNEEIAALKVQITCLLDDKTALQQRIASYQQAGRQASAADTALGEHLQELFLGLQEALTKVFNSNNETTEGPQNDASDGHIAGNESSQASLPSLGAGMVTQVQRLINEINKLCRDKDSLVDLLSQARNDNSMLSAERNHLARQEEVLQKLSSERIVEIERLTGLIHHQNSTGEELTKVQTENSNLLRRLKEMEETHEVERMFEPAQNDRAIEIEDLKADLGAMQRNYNSEKQKSASLQQARDEASALLEAKVEEYNQEKVIIICLKGRTLINPVPGTLWHGAFTDARAKRKFVQGEVKARCK</sequence>
<feature type="region of interest" description="Disordered" evidence="2">
    <location>
        <begin position="1"/>
        <end position="61"/>
    </location>
</feature>
<reference evidence="3 4" key="1">
    <citation type="submission" date="2024-01" db="EMBL/GenBank/DDBJ databases">
        <title>A draft genome for the cacao thread blight pathogen Marasmiellus scandens.</title>
        <authorList>
            <person name="Baruah I.K."/>
            <person name="Leung J."/>
            <person name="Bukari Y."/>
            <person name="Amoako-Attah I."/>
            <person name="Meinhardt L.W."/>
            <person name="Bailey B.A."/>
            <person name="Cohen S.P."/>
        </authorList>
    </citation>
    <scope>NUCLEOTIDE SEQUENCE [LARGE SCALE GENOMIC DNA]</scope>
    <source>
        <strain evidence="3 4">GH-19</strain>
    </source>
</reference>
<feature type="region of interest" description="Disordered" evidence="2">
    <location>
        <begin position="371"/>
        <end position="398"/>
    </location>
</feature>